<keyword evidence="5 8" id="KW-0472">Membrane</keyword>
<feature type="transmembrane region" description="Helical" evidence="8">
    <location>
        <begin position="166"/>
        <end position="186"/>
    </location>
</feature>
<evidence type="ECO:0000259" key="9">
    <source>
        <dbReference type="SMART" id="SM00906"/>
    </source>
</evidence>
<evidence type="ECO:0000256" key="2">
    <source>
        <dbReference type="ARBA" id="ARBA00022448"/>
    </source>
</evidence>
<evidence type="ECO:0000256" key="3">
    <source>
        <dbReference type="ARBA" id="ARBA00022692"/>
    </source>
</evidence>
<feature type="transmembrane region" description="Helical" evidence="8">
    <location>
        <begin position="206"/>
        <end position="226"/>
    </location>
</feature>
<dbReference type="InterPro" id="IPR007219">
    <property type="entry name" value="XnlR_reg_dom"/>
</dbReference>
<feature type="transmembrane region" description="Helical" evidence="8">
    <location>
        <begin position="420"/>
        <end position="442"/>
    </location>
</feature>
<protein>
    <recommendedName>
        <fullName evidence="9">Xylanolytic transcriptional activator regulatory domain-containing protein</fullName>
    </recommendedName>
</protein>
<evidence type="ECO:0000256" key="7">
    <source>
        <dbReference type="SAM" id="MobiDB-lite"/>
    </source>
</evidence>
<feature type="transmembrane region" description="Helical" evidence="8">
    <location>
        <begin position="368"/>
        <end position="389"/>
    </location>
</feature>
<dbReference type="GO" id="GO:0022857">
    <property type="term" value="F:transmembrane transporter activity"/>
    <property type="evidence" value="ECO:0007669"/>
    <property type="project" value="InterPro"/>
</dbReference>
<keyword evidence="4 8" id="KW-1133">Transmembrane helix</keyword>
<evidence type="ECO:0000256" key="6">
    <source>
        <dbReference type="ARBA" id="ARBA00023242"/>
    </source>
</evidence>
<dbReference type="EMBL" id="KE384725">
    <property type="protein sequence ID" value="KJK81442.1"/>
    <property type="molecule type" value="Genomic_DNA"/>
</dbReference>
<dbReference type="SMART" id="SM00906">
    <property type="entry name" value="Fungal_trans"/>
    <property type="match status" value="1"/>
</dbReference>
<dbReference type="GO" id="GO:0006351">
    <property type="term" value="P:DNA-templated transcription"/>
    <property type="evidence" value="ECO:0007669"/>
    <property type="project" value="InterPro"/>
</dbReference>
<evidence type="ECO:0000313" key="10">
    <source>
        <dbReference type="EMBL" id="KJK81442.1"/>
    </source>
</evidence>
<feature type="transmembrane region" description="Helical" evidence="8">
    <location>
        <begin position="491"/>
        <end position="510"/>
    </location>
</feature>
<dbReference type="GO" id="GO:0016020">
    <property type="term" value="C:membrane"/>
    <property type="evidence" value="ECO:0007669"/>
    <property type="project" value="UniProtKB-SubCell"/>
</dbReference>
<sequence length="1182" mass="131318">MKTSSETPTTDPVAGMSKYSLMSDQAISRTSTEGVLVLGYERGDVEICHLQQLDTHVTLNNLGLEQQTKRDVGPFDILCVGYNICNCWVGLAATMVIGLEQGGTVTVIYGTFVVTFAMACSAATMAELSSVYPTAGGLYHWTSILAPKKAYRHLASQLQRSTVPSYWCAASNIFGWLSICSGITIQPGQFISAVRLFYNPDLEIPAWEYFLYFQATNLVFLLYNIFGLRRTRWIHDVGFFFSIFTFVIIFVSCLARAQSYQSNTFVWTDFPKPESGWNSRAVVFLTGMANPNFMYAGLDGAVHLAEECAHASKTVPRALFSTIVVGFVVAFAFGLAMLYTLTDFRQVLENITGVPIYEIWFQATRSGVAATIFMMLLLCIACFALNACVEVTARLTWSFARDNAIIGSKFMGSIHPRWEVPVWALVANATVILIIGCIYLGSSTAFNAFIGTALVLQQCSFAVPAALLLWHKRSSSVLPPHRYIRLGPLGWIANAVTVLFFFLILVMYCFPIELPVTGSNMNYTSVVIGIMVIFSAINCVRTEWPPPNRGASSRPSVDLLTDSPIQPRVSESESARTLAPACGPHKVRTSDSNTADGSQTTDPTEAPDNLASTGLVRFFDDVASPDWWRVSELEDNFRVAYIGTPASNLVHLVSLRPSKNSALVDISQPNQQLLQTPQSGLSAWQQPPIFPTNGAYPAGANQSRPLQSDADDQPQLHYPYPQIRPLKSWSCHSQFSLYPSDDLATDLSSFPVLEVRQALVMAYFQHLDPLVPILSRSKFLDSSGNLLPRPPLLLFHAVLLAGAHVCTHPLVKRDRRSVKSVLFRRASMLFHLRHETDRLHLAQAALLFTWHINDGDTISGGPWYWTGEAIRIASGLGLHRHNDRLPRFDHAMYKRLFWAAFVAEVFASLELGRPCAIRGEDIDQSSLCEEDFNEASWTRETDGRVEEASPGQAALAYHLRMVELAYIVLDILTLNSPSASAKPEVSQIDFRLGRWLMSCDLSSGGEHDECFRHLLRIHYYQVVLHLHRNYSQVLEHSPRVCNAAADAIISSVEQIAAVDELKRCPFTVVGAVVAVGIQLVQELRCAVLAKAFLVAIELSERLKGMLKCTKLLAVFWPNAEAAYGVFHGISQDYEHRLSRGLHSVEQPNLPDFEPDWNSLFVSIPPSLQVEENVDQDWLCFTD</sequence>
<organism evidence="10 11">
    <name type="scientific">Metarhizium anisopliae BRIP 53293</name>
    <dbReference type="NCBI Taxonomy" id="1291518"/>
    <lineage>
        <taxon>Eukaryota</taxon>
        <taxon>Fungi</taxon>
        <taxon>Dikarya</taxon>
        <taxon>Ascomycota</taxon>
        <taxon>Pezizomycotina</taxon>
        <taxon>Sordariomycetes</taxon>
        <taxon>Hypocreomycetidae</taxon>
        <taxon>Hypocreales</taxon>
        <taxon>Clavicipitaceae</taxon>
        <taxon>Metarhizium</taxon>
    </lineage>
</organism>
<reference evidence="11" key="1">
    <citation type="journal article" date="2014" name="BMC Genomics">
        <title>The genome sequence of the biocontrol fungus Metarhizium anisopliae and comparative genomics of Metarhizium species.</title>
        <authorList>
            <person name="Pattemore J.A."/>
            <person name="Hane J.K."/>
            <person name="Williams A.H."/>
            <person name="Wilson B.A."/>
            <person name="Stodart B.J."/>
            <person name="Ash G.J."/>
        </authorList>
    </citation>
    <scope>NUCLEOTIDE SEQUENCE [LARGE SCALE GENOMIC DNA]</scope>
    <source>
        <strain evidence="11">BRIP 53293</strain>
    </source>
</reference>
<dbReference type="PANTHER" id="PTHR45649">
    <property type="entry name" value="AMINO-ACID PERMEASE BAT1"/>
    <property type="match status" value="1"/>
</dbReference>
<accession>A0A0D9P580</accession>
<dbReference type="PANTHER" id="PTHR45649:SF19">
    <property type="entry name" value="TRANSPORTER, PUTATIVE (EUROFUNG)-RELATED"/>
    <property type="match status" value="1"/>
</dbReference>
<keyword evidence="2" id="KW-0813">Transport</keyword>
<dbReference type="Pfam" id="PF13520">
    <property type="entry name" value="AA_permease_2"/>
    <property type="match status" value="1"/>
</dbReference>
<evidence type="ECO:0000313" key="11">
    <source>
        <dbReference type="Proteomes" id="UP000054544"/>
    </source>
</evidence>
<keyword evidence="11" id="KW-1185">Reference proteome</keyword>
<evidence type="ECO:0000256" key="8">
    <source>
        <dbReference type="SAM" id="Phobius"/>
    </source>
</evidence>
<comment type="subcellular location">
    <subcellularLocation>
        <location evidence="1">Membrane</location>
        <topology evidence="1">Multi-pass membrane protein</topology>
    </subcellularLocation>
</comment>
<keyword evidence="3 8" id="KW-0812">Transmembrane</keyword>
<dbReference type="Proteomes" id="UP000054544">
    <property type="component" value="Unassembled WGS sequence"/>
</dbReference>
<gene>
    <name evidence="10" type="ORF">H634G_02700</name>
</gene>
<dbReference type="CDD" id="cd12148">
    <property type="entry name" value="fungal_TF_MHR"/>
    <property type="match status" value="1"/>
</dbReference>
<feature type="compositionally biased region" description="Polar residues" evidence="7">
    <location>
        <begin position="590"/>
        <end position="603"/>
    </location>
</feature>
<dbReference type="OrthoDB" id="25391at2759"/>
<feature type="region of interest" description="Disordered" evidence="7">
    <location>
        <begin position="568"/>
        <end position="610"/>
    </location>
</feature>
<dbReference type="Pfam" id="PF04082">
    <property type="entry name" value="Fungal_trans"/>
    <property type="match status" value="1"/>
</dbReference>
<dbReference type="GO" id="GO:0008270">
    <property type="term" value="F:zinc ion binding"/>
    <property type="evidence" value="ECO:0007669"/>
    <property type="project" value="InterPro"/>
</dbReference>
<feature type="transmembrane region" description="Helical" evidence="8">
    <location>
        <begin position="238"/>
        <end position="257"/>
    </location>
</feature>
<evidence type="ECO:0000256" key="1">
    <source>
        <dbReference type="ARBA" id="ARBA00004141"/>
    </source>
</evidence>
<feature type="domain" description="Xylanolytic transcriptional activator regulatory" evidence="9">
    <location>
        <begin position="862"/>
        <end position="933"/>
    </location>
</feature>
<evidence type="ECO:0000256" key="4">
    <source>
        <dbReference type="ARBA" id="ARBA00022989"/>
    </source>
</evidence>
<dbReference type="InterPro" id="IPR002293">
    <property type="entry name" value="AA/rel_permease1"/>
</dbReference>
<evidence type="ECO:0000256" key="5">
    <source>
        <dbReference type="ARBA" id="ARBA00023136"/>
    </source>
</evidence>
<dbReference type="GO" id="GO:0003677">
    <property type="term" value="F:DNA binding"/>
    <property type="evidence" value="ECO:0007669"/>
    <property type="project" value="InterPro"/>
</dbReference>
<dbReference type="STRING" id="1291518.A0A0D9P580"/>
<feature type="transmembrane region" description="Helical" evidence="8">
    <location>
        <begin position="522"/>
        <end position="540"/>
    </location>
</feature>
<keyword evidence="6" id="KW-0539">Nucleus</keyword>
<dbReference type="AlphaFoldDB" id="A0A0D9P580"/>
<feature type="transmembrane region" description="Helical" evidence="8">
    <location>
        <begin position="318"/>
        <end position="339"/>
    </location>
</feature>
<feature type="transmembrane region" description="Helical" evidence="8">
    <location>
        <begin position="448"/>
        <end position="470"/>
    </location>
</feature>
<name>A0A0D9P580_METAN</name>
<proteinExistence type="predicted"/>
<dbReference type="Gene3D" id="1.20.1740.10">
    <property type="entry name" value="Amino acid/polyamine transporter I"/>
    <property type="match status" value="1"/>
</dbReference>